<dbReference type="InterPro" id="IPR014710">
    <property type="entry name" value="RmlC-like_jellyroll"/>
</dbReference>
<gene>
    <name evidence="2" type="ORF">ADA01nite_11260</name>
</gene>
<organism evidence="2 3">
    <name type="scientific">Aneurinibacillus danicus</name>
    <dbReference type="NCBI Taxonomy" id="267746"/>
    <lineage>
        <taxon>Bacteria</taxon>
        <taxon>Bacillati</taxon>
        <taxon>Bacillota</taxon>
        <taxon>Bacilli</taxon>
        <taxon>Bacillales</taxon>
        <taxon>Paenibacillaceae</taxon>
        <taxon>Aneurinibacillus group</taxon>
        <taxon>Aneurinibacillus</taxon>
    </lineage>
</organism>
<evidence type="ECO:0000259" key="1">
    <source>
        <dbReference type="Pfam" id="PF12973"/>
    </source>
</evidence>
<name>A0A511V418_9BACL</name>
<keyword evidence="3" id="KW-1185">Reference proteome</keyword>
<comment type="caution">
    <text evidence="2">The sequence shown here is derived from an EMBL/GenBank/DDBJ whole genome shotgun (WGS) entry which is preliminary data.</text>
</comment>
<dbReference type="EMBL" id="BJXX01000049">
    <property type="protein sequence ID" value="GEN33666.1"/>
    <property type="molecule type" value="Genomic_DNA"/>
</dbReference>
<dbReference type="Proteomes" id="UP000321157">
    <property type="component" value="Unassembled WGS sequence"/>
</dbReference>
<evidence type="ECO:0000313" key="2">
    <source>
        <dbReference type="EMBL" id="GEN33666.1"/>
    </source>
</evidence>
<dbReference type="OrthoDB" id="564955at2"/>
<reference evidence="2 3" key="1">
    <citation type="submission" date="2019-07" db="EMBL/GenBank/DDBJ databases">
        <title>Whole genome shotgun sequence of Aneurinibacillus danicus NBRC 102444.</title>
        <authorList>
            <person name="Hosoyama A."/>
            <person name="Uohara A."/>
            <person name="Ohji S."/>
            <person name="Ichikawa N."/>
        </authorList>
    </citation>
    <scope>NUCLEOTIDE SEQUENCE [LARGE SCALE GENOMIC DNA]</scope>
    <source>
        <strain evidence="2 3">NBRC 102444</strain>
    </source>
</reference>
<dbReference type="InterPro" id="IPR011051">
    <property type="entry name" value="RmlC_Cupin_sf"/>
</dbReference>
<sequence>METKQVSSRIVDDVMNAFTERFMLPDRVNHSTDMPWIPFFEDGGSWFKPLRFDFTTGLWIMLFKVDEGAKLSRHRHTGGSVIGYVIEGKWHYLEKDWKAKPGTLIFEPPGDIHTLCADPVEGMTTLFILTGSIQFFEQDNTIYREDDVFAIYKRYRDYCEANGIEPDENLCY</sequence>
<protein>
    <submittedName>
        <fullName evidence="2">Cupin</fullName>
    </submittedName>
</protein>
<evidence type="ECO:0000313" key="3">
    <source>
        <dbReference type="Proteomes" id="UP000321157"/>
    </source>
</evidence>
<dbReference type="RefSeq" id="WP_146808987.1">
    <property type="nucleotide sequence ID" value="NZ_BJXX01000049.1"/>
</dbReference>
<dbReference type="CDD" id="cd20302">
    <property type="entry name" value="cupin_DAD"/>
    <property type="match status" value="1"/>
</dbReference>
<proteinExistence type="predicted"/>
<dbReference type="InterPro" id="IPR025979">
    <property type="entry name" value="ChrR-like_cupin_dom"/>
</dbReference>
<dbReference type="AlphaFoldDB" id="A0A511V418"/>
<dbReference type="Pfam" id="PF12973">
    <property type="entry name" value="Cupin_7"/>
    <property type="match status" value="1"/>
</dbReference>
<dbReference type="SUPFAM" id="SSF51182">
    <property type="entry name" value="RmlC-like cupins"/>
    <property type="match status" value="1"/>
</dbReference>
<dbReference type="Gene3D" id="2.60.120.10">
    <property type="entry name" value="Jelly Rolls"/>
    <property type="match status" value="1"/>
</dbReference>
<accession>A0A511V418</accession>
<feature type="domain" description="ChrR-like cupin" evidence="1">
    <location>
        <begin position="28"/>
        <end position="130"/>
    </location>
</feature>